<dbReference type="EMBL" id="AWUE01014793">
    <property type="protein sequence ID" value="OMP01279.1"/>
    <property type="molecule type" value="Genomic_DNA"/>
</dbReference>
<name>A0A1R3K2F9_9ROSI</name>
<proteinExistence type="predicted"/>
<dbReference type="Proteomes" id="UP000187203">
    <property type="component" value="Unassembled WGS sequence"/>
</dbReference>
<comment type="caution">
    <text evidence="2">The sequence shown here is derived from an EMBL/GenBank/DDBJ whole genome shotgun (WGS) entry which is preliminary data.</text>
</comment>
<feature type="region of interest" description="Disordered" evidence="1">
    <location>
        <begin position="1"/>
        <end position="31"/>
    </location>
</feature>
<gene>
    <name evidence="2" type="ORF">COLO4_11992</name>
</gene>
<evidence type="ECO:0000313" key="3">
    <source>
        <dbReference type="Proteomes" id="UP000187203"/>
    </source>
</evidence>
<dbReference type="AlphaFoldDB" id="A0A1R3K2F9"/>
<evidence type="ECO:0000313" key="2">
    <source>
        <dbReference type="EMBL" id="OMP01279.1"/>
    </source>
</evidence>
<reference evidence="3" key="1">
    <citation type="submission" date="2013-09" db="EMBL/GenBank/DDBJ databases">
        <title>Corchorus olitorius genome sequencing.</title>
        <authorList>
            <person name="Alam M."/>
            <person name="Haque M.S."/>
            <person name="Islam M.S."/>
            <person name="Emdad E.M."/>
            <person name="Islam M.M."/>
            <person name="Ahmed B."/>
            <person name="Halim A."/>
            <person name="Hossen Q.M.M."/>
            <person name="Hossain M.Z."/>
            <person name="Ahmed R."/>
            <person name="Khan M.M."/>
            <person name="Islam R."/>
            <person name="Rashid M.M."/>
            <person name="Khan S.A."/>
            <person name="Rahman M.S."/>
            <person name="Alam M."/>
            <person name="Yahiya A.S."/>
            <person name="Khan M.S."/>
            <person name="Azam M.S."/>
            <person name="Haque T."/>
            <person name="Lashkar M.Z.H."/>
            <person name="Akhand A.I."/>
            <person name="Morshed G."/>
            <person name="Roy S."/>
            <person name="Uddin K.S."/>
            <person name="Rabeya T."/>
            <person name="Hossain A.S."/>
            <person name="Chowdhury A."/>
            <person name="Snigdha A.R."/>
            <person name="Mortoza M.S."/>
            <person name="Matin S.A."/>
            <person name="Hoque S.M.E."/>
            <person name="Islam M.K."/>
            <person name="Roy D.K."/>
            <person name="Haider R."/>
            <person name="Moosa M.M."/>
            <person name="Elias S.M."/>
            <person name="Hasan A.M."/>
            <person name="Jahan S."/>
            <person name="Shafiuddin M."/>
            <person name="Mahmood N."/>
            <person name="Shommy N.S."/>
        </authorList>
    </citation>
    <scope>NUCLEOTIDE SEQUENCE [LARGE SCALE GENOMIC DNA]</scope>
    <source>
        <strain evidence="3">cv. O-4</strain>
    </source>
</reference>
<accession>A0A1R3K2F9</accession>
<evidence type="ECO:0000256" key="1">
    <source>
        <dbReference type="SAM" id="MobiDB-lite"/>
    </source>
</evidence>
<sequence>MPPPPHRTSSQNMQEVIPSQIMGLTRSARLC</sequence>
<keyword evidence="3" id="KW-1185">Reference proteome</keyword>
<protein>
    <submittedName>
        <fullName evidence="2">Uncharacterized protein</fullName>
    </submittedName>
</protein>
<organism evidence="2 3">
    <name type="scientific">Corchorus olitorius</name>
    <dbReference type="NCBI Taxonomy" id="93759"/>
    <lineage>
        <taxon>Eukaryota</taxon>
        <taxon>Viridiplantae</taxon>
        <taxon>Streptophyta</taxon>
        <taxon>Embryophyta</taxon>
        <taxon>Tracheophyta</taxon>
        <taxon>Spermatophyta</taxon>
        <taxon>Magnoliopsida</taxon>
        <taxon>eudicotyledons</taxon>
        <taxon>Gunneridae</taxon>
        <taxon>Pentapetalae</taxon>
        <taxon>rosids</taxon>
        <taxon>malvids</taxon>
        <taxon>Malvales</taxon>
        <taxon>Malvaceae</taxon>
        <taxon>Grewioideae</taxon>
        <taxon>Apeibeae</taxon>
        <taxon>Corchorus</taxon>
    </lineage>
</organism>